<dbReference type="InterPro" id="IPR050766">
    <property type="entry name" value="Bact_Lucif_Oxidored"/>
</dbReference>
<comment type="caution">
    <text evidence="2">The sequence shown here is derived from an EMBL/GenBank/DDBJ whole genome shotgun (WGS) entry which is preliminary data.</text>
</comment>
<dbReference type="Gene3D" id="3.20.20.30">
    <property type="entry name" value="Luciferase-like domain"/>
    <property type="match status" value="1"/>
</dbReference>
<dbReference type="InterPro" id="IPR036661">
    <property type="entry name" value="Luciferase-like_sf"/>
</dbReference>
<dbReference type="InterPro" id="IPR011251">
    <property type="entry name" value="Luciferase-like_dom"/>
</dbReference>
<dbReference type="SUPFAM" id="SSF51679">
    <property type="entry name" value="Bacterial luciferase-like"/>
    <property type="match status" value="1"/>
</dbReference>
<dbReference type="PANTHER" id="PTHR30137">
    <property type="entry name" value="LUCIFERASE-LIKE MONOOXYGENASE"/>
    <property type="match status" value="1"/>
</dbReference>
<keyword evidence="3" id="KW-1185">Reference proteome</keyword>
<protein>
    <submittedName>
        <fullName evidence="2">LLM class flavin-dependent oxidoreductase</fullName>
    </submittedName>
</protein>
<dbReference type="RefSeq" id="WP_344733851.1">
    <property type="nucleotide sequence ID" value="NZ_BAAAZH010000017.1"/>
</dbReference>
<dbReference type="EMBL" id="BAAAZH010000017">
    <property type="protein sequence ID" value="GAA4121273.1"/>
    <property type="molecule type" value="Genomic_DNA"/>
</dbReference>
<organism evidence="2 3">
    <name type="scientific">Nocardioides fonticola</name>
    <dbReference type="NCBI Taxonomy" id="450363"/>
    <lineage>
        <taxon>Bacteria</taxon>
        <taxon>Bacillati</taxon>
        <taxon>Actinomycetota</taxon>
        <taxon>Actinomycetes</taxon>
        <taxon>Propionibacteriales</taxon>
        <taxon>Nocardioidaceae</taxon>
        <taxon>Nocardioides</taxon>
    </lineage>
</organism>
<feature type="domain" description="Luciferase-like" evidence="1">
    <location>
        <begin position="25"/>
        <end position="282"/>
    </location>
</feature>
<accession>A0ABP7XLW3</accession>
<name>A0ABP7XLW3_9ACTN</name>
<evidence type="ECO:0000259" key="1">
    <source>
        <dbReference type="Pfam" id="PF00296"/>
    </source>
</evidence>
<dbReference type="Pfam" id="PF00296">
    <property type="entry name" value="Bac_luciferase"/>
    <property type="match status" value="1"/>
</dbReference>
<evidence type="ECO:0000313" key="3">
    <source>
        <dbReference type="Proteomes" id="UP001501495"/>
    </source>
</evidence>
<gene>
    <name evidence="2" type="ORF">GCM10022215_26070</name>
</gene>
<evidence type="ECO:0000313" key="2">
    <source>
        <dbReference type="EMBL" id="GAA4121273.1"/>
    </source>
</evidence>
<proteinExistence type="predicted"/>
<reference evidence="3" key="1">
    <citation type="journal article" date="2019" name="Int. J. Syst. Evol. Microbiol.">
        <title>The Global Catalogue of Microorganisms (GCM) 10K type strain sequencing project: providing services to taxonomists for standard genome sequencing and annotation.</title>
        <authorList>
            <consortium name="The Broad Institute Genomics Platform"/>
            <consortium name="The Broad Institute Genome Sequencing Center for Infectious Disease"/>
            <person name="Wu L."/>
            <person name="Ma J."/>
        </authorList>
    </citation>
    <scope>NUCLEOTIDE SEQUENCE [LARGE SCALE GENOMIC DNA]</scope>
    <source>
        <strain evidence="3">JCM 16703</strain>
    </source>
</reference>
<dbReference type="PANTHER" id="PTHR30137:SF15">
    <property type="entry name" value="BLL6902 PROTEIN"/>
    <property type="match status" value="1"/>
</dbReference>
<sequence length="349" mass="37916">MTRPLRQLGFLTIGLFDPADPRPGHESVLRIIELGEQLGFDSAWVRSRHLQAGISSPLTVLAAASQRTSRIRLGTAVIPLGLENPFRLAEDLATVDVLSGGRLEAGVSVGVPMNYEHLKRGLYPDTHDVEDFTYERIARLLRAVRGEPVSDFEGTVGIETFHRGIQPHVPDLAARIWHGVGSVGSATWAGTQGLNLLASSVVRAEDESPDVGFDFDAIQRRQIDAFRAHHPRGERARVSIGPVIIPTDSATPAQIERYEAYVASRSARVGVPQGPGRLLFAQDLLGTSEQLAERLAGLASFRAVDELVVALPFTFEHEDYVQILEDLAMKLAPLLGWTPGLTPPAAPGR</sequence>
<dbReference type="Proteomes" id="UP001501495">
    <property type="component" value="Unassembled WGS sequence"/>
</dbReference>